<reference evidence="1 2" key="1">
    <citation type="submission" date="2021-03" db="EMBL/GenBank/DDBJ databases">
        <title>novel species isolated from a fishpond in China.</title>
        <authorList>
            <person name="Lu H."/>
            <person name="Cai Z."/>
        </authorList>
    </citation>
    <scope>NUCLEOTIDE SEQUENCE [LARGE SCALE GENOMIC DNA]</scope>
    <source>
        <strain evidence="1 2">Y57</strain>
    </source>
</reference>
<dbReference type="Proteomes" id="UP000663992">
    <property type="component" value="Unassembled WGS sequence"/>
</dbReference>
<keyword evidence="2" id="KW-1185">Reference proteome</keyword>
<proteinExistence type="predicted"/>
<name>A0ABS3CUP1_9ALTE</name>
<sequence>MSLDGEEQSLVSQTLDLIEQQMVAEPPNTTLLRALIANLRPYLELADERAKLAELLDVALI</sequence>
<dbReference type="RefSeq" id="WP_206594662.1">
    <property type="nucleotide sequence ID" value="NZ_JAFKCS010000012.1"/>
</dbReference>
<organism evidence="1 2">
    <name type="scientific">Bowmanella yangjiangensis</name>
    <dbReference type="NCBI Taxonomy" id="2811230"/>
    <lineage>
        <taxon>Bacteria</taxon>
        <taxon>Pseudomonadati</taxon>
        <taxon>Pseudomonadota</taxon>
        <taxon>Gammaproteobacteria</taxon>
        <taxon>Alteromonadales</taxon>
        <taxon>Alteromonadaceae</taxon>
        <taxon>Bowmanella</taxon>
    </lineage>
</organism>
<evidence type="ECO:0000313" key="2">
    <source>
        <dbReference type="Proteomes" id="UP000663992"/>
    </source>
</evidence>
<accession>A0ABS3CUP1</accession>
<gene>
    <name evidence="1" type="ORF">J0A65_13235</name>
</gene>
<protein>
    <submittedName>
        <fullName evidence="1">Uncharacterized protein</fullName>
    </submittedName>
</protein>
<comment type="caution">
    <text evidence="1">The sequence shown here is derived from an EMBL/GenBank/DDBJ whole genome shotgun (WGS) entry which is preliminary data.</text>
</comment>
<dbReference type="EMBL" id="JAFKCS010000012">
    <property type="protein sequence ID" value="MBN7820836.1"/>
    <property type="molecule type" value="Genomic_DNA"/>
</dbReference>
<evidence type="ECO:0000313" key="1">
    <source>
        <dbReference type="EMBL" id="MBN7820836.1"/>
    </source>
</evidence>